<organism evidence="2 3">
    <name type="scientific">Methylorubrum extorquens DSM 13060</name>
    <dbReference type="NCBI Taxonomy" id="882800"/>
    <lineage>
        <taxon>Bacteria</taxon>
        <taxon>Pseudomonadati</taxon>
        <taxon>Pseudomonadota</taxon>
        <taxon>Alphaproteobacteria</taxon>
        <taxon>Hyphomicrobiales</taxon>
        <taxon>Methylobacteriaceae</taxon>
        <taxon>Methylorubrum</taxon>
    </lineage>
</organism>
<sequence length="107" mass="12194">MRLRKARGLSQVGLGEALGVRFQQVQRYESGKNRLGPSRLSKASELFGVKIEYFFADESVIESFDSVESEAPERDLNRAIELFSMIKDPQLRKSIIHILEGIVERKP</sequence>
<dbReference type="SMART" id="SM00530">
    <property type="entry name" value="HTH_XRE"/>
    <property type="match status" value="1"/>
</dbReference>
<dbReference type="SUPFAM" id="SSF47413">
    <property type="entry name" value="lambda repressor-like DNA-binding domains"/>
    <property type="match status" value="1"/>
</dbReference>
<dbReference type="PROSITE" id="PS50943">
    <property type="entry name" value="HTH_CROC1"/>
    <property type="match status" value="1"/>
</dbReference>
<evidence type="ECO:0000259" key="1">
    <source>
        <dbReference type="PROSITE" id="PS50943"/>
    </source>
</evidence>
<reference evidence="2 3" key="1">
    <citation type="submission" date="2011-09" db="EMBL/GenBank/DDBJ databases">
        <title>The draft genome of Methylobacterium extorquens DSM 13060.</title>
        <authorList>
            <consortium name="US DOE Joint Genome Institute (JGI-PGF)"/>
            <person name="Lucas S."/>
            <person name="Han J."/>
            <person name="Lapidus A."/>
            <person name="Cheng J.-F."/>
            <person name="Goodwin L."/>
            <person name="Pitluck S."/>
            <person name="Peters L."/>
            <person name="Land M.L."/>
            <person name="Hauser L."/>
            <person name="Koskimaki J."/>
            <person name="Halonen O."/>
            <person name="Pirttila A."/>
            <person name="Frank C."/>
            <person name="Woyke T.J."/>
        </authorList>
    </citation>
    <scope>NUCLEOTIDE SEQUENCE [LARGE SCALE GENOMIC DNA]</scope>
    <source>
        <strain evidence="2 3">DSM 13060</strain>
    </source>
</reference>
<evidence type="ECO:0000313" key="3">
    <source>
        <dbReference type="Proteomes" id="UP000004382"/>
    </source>
</evidence>
<name>H1KFY3_METEX</name>
<accession>H1KFY3</accession>
<protein>
    <submittedName>
        <fullName evidence="2">Helix-turn-helix domain protein</fullName>
    </submittedName>
</protein>
<proteinExistence type="predicted"/>
<dbReference type="Pfam" id="PF01381">
    <property type="entry name" value="HTH_3"/>
    <property type="match status" value="1"/>
</dbReference>
<dbReference type="EMBL" id="AGJK01000028">
    <property type="protein sequence ID" value="EHP93552.1"/>
    <property type="molecule type" value="Genomic_DNA"/>
</dbReference>
<dbReference type="AlphaFoldDB" id="H1KFY3"/>
<dbReference type="Proteomes" id="UP000004382">
    <property type="component" value="Unassembled WGS sequence"/>
</dbReference>
<gene>
    <name evidence="2" type="ORF">MetexDRAFT_1545</name>
</gene>
<dbReference type="Gene3D" id="1.10.260.40">
    <property type="entry name" value="lambda repressor-like DNA-binding domains"/>
    <property type="match status" value="1"/>
</dbReference>
<dbReference type="GO" id="GO:0003677">
    <property type="term" value="F:DNA binding"/>
    <property type="evidence" value="ECO:0007669"/>
    <property type="project" value="InterPro"/>
</dbReference>
<dbReference type="InterPro" id="IPR001387">
    <property type="entry name" value="Cro/C1-type_HTH"/>
</dbReference>
<evidence type="ECO:0000313" key="2">
    <source>
        <dbReference type="EMBL" id="EHP93552.1"/>
    </source>
</evidence>
<feature type="domain" description="HTH cro/C1-type" evidence="1">
    <location>
        <begin position="2"/>
        <end position="54"/>
    </location>
</feature>
<dbReference type="InterPro" id="IPR010982">
    <property type="entry name" value="Lambda_DNA-bd_dom_sf"/>
</dbReference>
<dbReference type="CDD" id="cd00093">
    <property type="entry name" value="HTH_XRE"/>
    <property type="match status" value="1"/>
</dbReference>
<comment type="caution">
    <text evidence="2">The sequence shown here is derived from an EMBL/GenBank/DDBJ whole genome shotgun (WGS) entry which is preliminary data.</text>
</comment>